<feature type="compositionally biased region" description="Basic residues" evidence="1">
    <location>
        <begin position="94"/>
        <end position="110"/>
    </location>
</feature>
<name>G0MLE6_CAEBE</name>
<gene>
    <name evidence="2" type="ORF">CAEBREN_14840</name>
</gene>
<evidence type="ECO:0000313" key="2">
    <source>
        <dbReference type="EMBL" id="EGT34754.1"/>
    </source>
</evidence>
<sequence>MLNVRQEVIVHESRNVNARGEGRAVKVGVGVTWVEDVSRQEVLVGQSSVGLPGSTEGIHIHRCSTSSSGNRHIVRRQPNRHSEDIKTKSSHVQSKTRYRKMKSQFRRRGQPRGIRIQERTKQSSLVRIQPKMRRIDEDHEARANQGRKTPVKEVYQARERGNSKKKPPGQRRKEGGVQKERIRGWFGMEESVGRGVGRRM</sequence>
<dbReference type="AlphaFoldDB" id="G0MLE6"/>
<accession>G0MLE6</accession>
<dbReference type="EMBL" id="GL379799">
    <property type="protein sequence ID" value="EGT34754.1"/>
    <property type="molecule type" value="Genomic_DNA"/>
</dbReference>
<dbReference type="InParanoid" id="G0MLE6"/>
<dbReference type="Proteomes" id="UP000008068">
    <property type="component" value="Unassembled WGS sequence"/>
</dbReference>
<evidence type="ECO:0000313" key="3">
    <source>
        <dbReference type="Proteomes" id="UP000008068"/>
    </source>
</evidence>
<feature type="region of interest" description="Disordered" evidence="1">
    <location>
        <begin position="60"/>
        <end position="200"/>
    </location>
</feature>
<reference evidence="3" key="1">
    <citation type="submission" date="2011-07" db="EMBL/GenBank/DDBJ databases">
        <authorList>
            <consortium name="Caenorhabditis brenneri Sequencing and Analysis Consortium"/>
            <person name="Wilson R.K."/>
        </authorList>
    </citation>
    <scope>NUCLEOTIDE SEQUENCE [LARGE SCALE GENOMIC DNA]</scope>
    <source>
        <strain evidence="3">PB2801</strain>
    </source>
</reference>
<proteinExistence type="predicted"/>
<evidence type="ECO:0000256" key="1">
    <source>
        <dbReference type="SAM" id="MobiDB-lite"/>
    </source>
</evidence>
<feature type="compositionally biased region" description="Basic and acidic residues" evidence="1">
    <location>
        <begin position="133"/>
        <end position="142"/>
    </location>
</feature>
<protein>
    <submittedName>
        <fullName evidence="2">Uncharacterized protein</fullName>
    </submittedName>
</protein>
<organism evidence="3">
    <name type="scientific">Caenorhabditis brenneri</name>
    <name type="common">Nematode worm</name>
    <dbReference type="NCBI Taxonomy" id="135651"/>
    <lineage>
        <taxon>Eukaryota</taxon>
        <taxon>Metazoa</taxon>
        <taxon>Ecdysozoa</taxon>
        <taxon>Nematoda</taxon>
        <taxon>Chromadorea</taxon>
        <taxon>Rhabditida</taxon>
        <taxon>Rhabditina</taxon>
        <taxon>Rhabditomorpha</taxon>
        <taxon>Rhabditoidea</taxon>
        <taxon>Rhabditidae</taxon>
        <taxon>Peloderinae</taxon>
        <taxon>Caenorhabditis</taxon>
    </lineage>
</organism>
<keyword evidence="3" id="KW-1185">Reference proteome</keyword>
<dbReference type="HOGENOM" id="CLU_1367302_0_0_1"/>
<feature type="compositionally biased region" description="Basic and acidic residues" evidence="1">
    <location>
        <begin position="171"/>
        <end position="183"/>
    </location>
</feature>